<dbReference type="Gene3D" id="3.30.70.330">
    <property type="match status" value="1"/>
</dbReference>
<proteinExistence type="predicted"/>
<dbReference type="PANTHER" id="PTHR48025">
    <property type="entry name" value="OS02G0815200 PROTEIN"/>
    <property type="match status" value="1"/>
</dbReference>
<keyword evidence="1" id="KW-0677">Repeat</keyword>
<dbReference type="PROSITE" id="PS50102">
    <property type="entry name" value="RRM"/>
    <property type="match status" value="1"/>
</dbReference>
<dbReference type="SMART" id="SM00360">
    <property type="entry name" value="RRM"/>
    <property type="match status" value="1"/>
</dbReference>
<dbReference type="PANTHER" id="PTHR48025:SF1">
    <property type="entry name" value="RRM DOMAIN-CONTAINING PROTEIN"/>
    <property type="match status" value="1"/>
</dbReference>
<dbReference type="SUPFAM" id="SSF54928">
    <property type="entry name" value="RNA-binding domain, RBD"/>
    <property type="match status" value="1"/>
</dbReference>
<dbReference type="Proteomes" id="UP000177967">
    <property type="component" value="Unassembled WGS sequence"/>
</dbReference>
<evidence type="ECO:0000256" key="3">
    <source>
        <dbReference type="SAM" id="MobiDB-lite"/>
    </source>
</evidence>
<dbReference type="InterPro" id="IPR050502">
    <property type="entry name" value="Euk_RNA-bind_prot"/>
</dbReference>
<reference evidence="5 6" key="1">
    <citation type="journal article" date="2016" name="Nat. Commun.">
        <title>Thousands of microbial genomes shed light on interconnected biogeochemical processes in an aquifer system.</title>
        <authorList>
            <person name="Anantharaman K."/>
            <person name="Brown C.T."/>
            <person name="Hug L.A."/>
            <person name="Sharon I."/>
            <person name="Castelle C.J."/>
            <person name="Probst A.J."/>
            <person name="Thomas B.C."/>
            <person name="Singh A."/>
            <person name="Wilkins M.J."/>
            <person name="Karaoz U."/>
            <person name="Brodie E.L."/>
            <person name="Williams K.H."/>
            <person name="Hubbard S.S."/>
            <person name="Banfield J.F."/>
        </authorList>
    </citation>
    <scope>NUCLEOTIDE SEQUENCE [LARGE SCALE GENOMIC DNA]</scope>
</reference>
<evidence type="ECO:0000313" key="5">
    <source>
        <dbReference type="EMBL" id="OGY09431.1"/>
    </source>
</evidence>
<sequence length="101" mass="11412">MAVRLFIGNLPYKTTSQDLNDLFAQAGTVTSADVVMDRMTGRSRGFGFVEMESDEQAQNAIAQFNGYEIEGRKLVVNIARPREDRPQAGYDSTVYDQREER</sequence>
<evidence type="ECO:0000259" key="4">
    <source>
        <dbReference type="PROSITE" id="PS50102"/>
    </source>
</evidence>
<dbReference type="GO" id="GO:0003729">
    <property type="term" value="F:mRNA binding"/>
    <property type="evidence" value="ECO:0007669"/>
    <property type="project" value="TreeGrafter"/>
</dbReference>
<dbReference type="CDD" id="cd21608">
    <property type="entry name" value="RRM2_NsCP33_like"/>
    <property type="match status" value="1"/>
</dbReference>
<feature type="region of interest" description="Disordered" evidence="3">
    <location>
        <begin position="80"/>
        <end position="101"/>
    </location>
</feature>
<gene>
    <name evidence="5" type="ORF">A2782_01245</name>
</gene>
<organism evidence="5 6">
    <name type="scientific">Candidatus Blackburnbacteria bacterium RIFCSPHIGHO2_01_FULL_43_15b</name>
    <dbReference type="NCBI Taxonomy" id="1797513"/>
    <lineage>
        <taxon>Bacteria</taxon>
        <taxon>Candidatus Blackburniibacteriota</taxon>
    </lineage>
</organism>
<accession>A0A1G1V246</accession>
<dbReference type="InterPro" id="IPR000504">
    <property type="entry name" value="RRM_dom"/>
</dbReference>
<evidence type="ECO:0000256" key="1">
    <source>
        <dbReference type="ARBA" id="ARBA00022737"/>
    </source>
</evidence>
<dbReference type="InterPro" id="IPR035979">
    <property type="entry name" value="RBD_domain_sf"/>
</dbReference>
<dbReference type="AlphaFoldDB" id="A0A1G1V246"/>
<dbReference type="InterPro" id="IPR048289">
    <property type="entry name" value="RRM2_NsCP33-like"/>
</dbReference>
<evidence type="ECO:0000256" key="2">
    <source>
        <dbReference type="ARBA" id="ARBA00022884"/>
    </source>
</evidence>
<dbReference type="InterPro" id="IPR012677">
    <property type="entry name" value="Nucleotide-bd_a/b_plait_sf"/>
</dbReference>
<protein>
    <submittedName>
        <fullName evidence="5">RNA-binding protein</fullName>
    </submittedName>
</protein>
<comment type="caution">
    <text evidence="5">The sequence shown here is derived from an EMBL/GenBank/DDBJ whole genome shotgun (WGS) entry which is preliminary data.</text>
</comment>
<dbReference type="Pfam" id="PF00076">
    <property type="entry name" value="RRM_1"/>
    <property type="match status" value="1"/>
</dbReference>
<feature type="domain" description="RRM" evidence="4">
    <location>
        <begin position="3"/>
        <end position="81"/>
    </location>
</feature>
<name>A0A1G1V246_9BACT</name>
<dbReference type="EMBL" id="MHBW01000010">
    <property type="protein sequence ID" value="OGY09431.1"/>
    <property type="molecule type" value="Genomic_DNA"/>
</dbReference>
<evidence type="ECO:0000313" key="6">
    <source>
        <dbReference type="Proteomes" id="UP000177967"/>
    </source>
</evidence>
<dbReference type="STRING" id="1797513.A2782_01245"/>
<keyword evidence="2" id="KW-0694">RNA-binding</keyword>